<evidence type="ECO:0000256" key="3">
    <source>
        <dbReference type="SAM" id="MobiDB-lite"/>
    </source>
</evidence>
<reference evidence="6" key="1">
    <citation type="submission" date="2021-06" db="EMBL/GenBank/DDBJ databases">
        <title>Parelaphostrongylus tenuis whole genome reference sequence.</title>
        <authorList>
            <person name="Garwood T.J."/>
            <person name="Larsen P.A."/>
            <person name="Fountain-Jones N.M."/>
            <person name="Garbe J.R."/>
            <person name="Macchietto M.G."/>
            <person name="Kania S.A."/>
            <person name="Gerhold R.W."/>
            <person name="Richards J.E."/>
            <person name="Wolf T.M."/>
        </authorList>
    </citation>
    <scope>NUCLEOTIDE SEQUENCE</scope>
    <source>
        <strain evidence="6">MNPRO001-30</strain>
        <tissue evidence="6">Meninges</tissue>
    </source>
</reference>
<dbReference type="Pfam" id="PF09732">
    <property type="entry name" value="CactinC_cactus"/>
    <property type="match status" value="1"/>
</dbReference>
<evidence type="ECO:0000256" key="2">
    <source>
        <dbReference type="ARBA" id="ARBA00034534"/>
    </source>
</evidence>
<evidence type="ECO:0000256" key="1">
    <source>
        <dbReference type="ARBA" id="ARBA00006895"/>
    </source>
</evidence>
<dbReference type="EMBL" id="JAHQIW010003236">
    <property type="protein sequence ID" value="KAJ1357780.1"/>
    <property type="molecule type" value="Genomic_DNA"/>
</dbReference>
<name>A0AAD5MFU0_PARTN</name>
<dbReference type="GO" id="GO:0005681">
    <property type="term" value="C:spliceosomal complex"/>
    <property type="evidence" value="ECO:0007669"/>
    <property type="project" value="TreeGrafter"/>
</dbReference>
<dbReference type="Pfam" id="PF10312">
    <property type="entry name" value="Cactin_mid"/>
    <property type="match status" value="1"/>
</dbReference>
<accession>A0AAD5MFU0</accession>
<comment type="similarity">
    <text evidence="1">Belongs to the CACTIN family.</text>
</comment>
<evidence type="ECO:0000259" key="4">
    <source>
        <dbReference type="Pfam" id="PF09732"/>
    </source>
</evidence>
<dbReference type="InterPro" id="IPR019134">
    <property type="entry name" value="Cactin_C"/>
</dbReference>
<dbReference type="Proteomes" id="UP001196413">
    <property type="component" value="Unassembled WGS sequence"/>
</dbReference>
<evidence type="ECO:0000313" key="6">
    <source>
        <dbReference type="EMBL" id="KAJ1357780.1"/>
    </source>
</evidence>
<feature type="domain" description="Splicing factor cactin central" evidence="5">
    <location>
        <begin position="183"/>
        <end position="372"/>
    </location>
</feature>
<comment type="caution">
    <text evidence="6">The sequence shown here is derived from an EMBL/GenBank/DDBJ whole genome shotgun (WGS) entry which is preliminary data.</text>
</comment>
<gene>
    <name evidence="6" type="ORF">KIN20_016000</name>
</gene>
<dbReference type="AlphaFoldDB" id="A0AAD5MFU0"/>
<feature type="domain" description="Splicing factor Cactin C-terminal" evidence="4">
    <location>
        <begin position="537"/>
        <end position="645"/>
    </location>
</feature>
<feature type="compositionally biased region" description="Basic and acidic residues" evidence="3">
    <location>
        <begin position="55"/>
        <end position="82"/>
    </location>
</feature>
<evidence type="ECO:0000259" key="5">
    <source>
        <dbReference type="Pfam" id="PF10312"/>
    </source>
</evidence>
<protein>
    <recommendedName>
        <fullName evidence="2">Splicing factor Cactin</fullName>
    </recommendedName>
</protein>
<organism evidence="6 7">
    <name type="scientific">Parelaphostrongylus tenuis</name>
    <name type="common">Meningeal worm</name>
    <dbReference type="NCBI Taxonomy" id="148309"/>
    <lineage>
        <taxon>Eukaryota</taxon>
        <taxon>Metazoa</taxon>
        <taxon>Ecdysozoa</taxon>
        <taxon>Nematoda</taxon>
        <taxon>Chromadorea</taxon>
        <taxon>Rhabditida</taxon>
        <taxon>Rhabditina</taxon>
        <taxon>Rhabditomorpha</taxon>
        <taxon>Strongyloidea</taxon>
        <taxon>Metastrongylidae</taxon>
        <taxon>Parelaphostrongylus</taxon>
    </lineage>
</organism>
<proteinExistence type="inferred from homology"/>
<evidence type="ECO:0000313" key="7">
    <source>
        <dbReference type="Proteomes" id="UP001196413"/>
    </source>
</evidence>
<feature type="compositionally biased region" description="Basic residues" evidence="3">
    <location>
        <begin position="7"/>
        <end position="35"/>
    </location>
</feature>
<feature type="compositionally biased region" description="Basic residues" evidence="3">
    <location>
        <begin position="83"/>
        <end position="95"/>
    </location>
</feature>
<dbReference type="InterPro" id="IPR018816">
    <property type="entry name" value="Cactin_central"/>
</dbReference>
<feature type="region of interest" description="Disordered" evidence="3">
    <location>
        <begin position="1"/>
        <end position="113"/>
    </location>
</feature>
<feature type="compositionally biased region" description="Polar residues" evidence="3">
    <location>
        <begin position="101"/>
        <end position="113"/>
    </location>
</feature>
<sequence>MRTMPHHEKKSRKRSRSRESKKKKKKEKKAKRHHSSSTSSSSESDSADRFQSVLDKQRVRKETLEKLEKERLKAKETPEEKRARRLAKKLRKQEKKKKENSSYLPPQIAYTNLNNPFNDVNLTETFIWGKKLEQEGKSNYSRKQIEKEARSRVEKNLREMEELKRTRDARLAAREDMEMMQRDADRKTHFEWTSKEAEFQLQQAKVRSRIRIEQNRAKPIDLLSRYIQYGEEDAEEENEKKEDEFELEDPLKYIKGLTQDDYEDLVEDIKVYRSLDGDRHPEFWKDVRCIVDDELRKLRDDRGRLGTSIHGSVQRDIDKIFKGKTADELSQLEKTIINKVNAGGAGTDISYWEGLLAHLKVHISKIRLKELHQKKLRLKLARIREEQMKEVGKVAPHGKTTVKKQPLSDDEDELEKQVQKKIDLEELESPDLDDEQKEMRWRQLSHEQLETATLELYNRGGYSPSYGDINDTMPGIEVLDEESDMKDLLKRRQENRKKPAGLTKVEAEMIAIARKGMEGDEATFSVEQPLEAQSHLWSDKYRPRKPTYLNRVQTGFDWNKYNQTHYDMDNPPPKIVQGYKFNIFYPDLLDPTETPSFTVTPCDDPDFAVIRFKAGPPYEDIAFKCVNREWEVSHKHGYKCQFQMVYFSCGLSSNGIVTDGSTLIVQCFFR</sequence>
<dbReference type="PANTHER" id="PTHR21737">
    <property type="entry name" value="POLYGLUTAMINE BINDING PROTEIN 1/MARVEL MEMBRANE-ASSOCIATING DOMAIN CONTAINING 3"/>
    <property type="match status" value="1"/>
</dbReference>
<dbReference type="GO" id="GO:0045292">
    <property type="term" value="P:mRNA cis splicing, via spliceosome"/>
    <property type="evidence" value="ECO:0007669"/>
    <property type="project" value="TreeGrafter"/>
</dbReference>
<dbReference type="PANTHER" id="PTHR21737:SF4">
    <property type="entry name" value="SPLICING FACTOR CACTIN"/>
    <property type="match status" value="1"/>
</dbReference>
<dbReference type="SMART" id="SM01050">
    <property type="entry name" value="CactinC_cactus"/>
    <property type="match status" value="1"/>
</dbReference>
<feature type="region of interest" description="Disordered" evidence="3">
    <location>
        <begin position="398"/>
        <end position="417"/>
    </location>
</feature>
<dbReference type="GO" id="GO:0005737">
    <property type="term" value="C:cytoplasm"/>
    <property type="evidence" value="ECO:0007669"/>
    <property type="project" value="TreeGrafter"/>
</dbReference>
<keyword evidence="7" id="KW-1185">Reference proteome</keyword>